<feature type="domain" description="Zn(2)-C6 fungal-type" evidence="11">
    <location>
        <begin position="183"/>
        <end position="209"/>
    </location>
</feature>
<keyword evidence="4" id="KW-0805">Transcription regulation</keyword>
<comment type="caution">
    <text evidence="12">The sequence shown here is derived from an EMBL/GenBank/DDBJ whole genome shotgun (WGS) entry which is preliminary data.</text>
</comment>
<feature type="transmembrane region" description="Helical" evidence="10">
    <location>
        <begin position="29"/>
        <end position="49"/>
    </location>
</feature>
<dbReference type="InterPro" id="IPR007568">
    <property type="entry name" value="RTA1"/>
</dbReference>
<evidence type="ECO:0000256" key="6">
    <source>
        <dbReference type="ARBA" id="ARBA00023136"/>
    </source>
</evidence>
<keyword evidence="13" id="KW-1185">Reference proteome</keyword>
<protein>
    <recommendedName>
        <fullName evidence="11">Zn(2)-C6 fungal-type domain-containing protein</fullName>
    </recommendedName>
</protein>
<gene>
    <name evidence="12" type="ORF">FE257_004244</name>
</gene>
<name>A0AAD4GXB6_ASPNN</name>
<feature type="region of interest" description="Disordered" evidence="9">
    <location>
        <begin position="218"/>
        <end position="243"/>
    </location>
</feature>
<dbReference type="SMART" id="SM00066">
    <property type="entry name" value="GAL4"/>
    <property type="match status" value="1"/>
</dbReference>
<evidence type="ECO:0000256" key="7">
    <source>
        <dbReference type="ARBA" id="ARBA00023163"/>
    </source>
</evidence>
<reference evidence="12" key="1">
    <citation type="journal article" date="2019" name="Beilstein J. Org. Chem.">
        <title>Nanangenines: drimane sesquiterpenoids as the dominant metabolite cohort of a novel Australian fungus, Aspergillus nanangensis.</title>
        <authorList>
            <person name="Lacey H.J."/>
            <person name="Gilchrist C.L.M."/>
            <person name="Crombie A."/>
            <person name="Kalaitzis J.A."/>
            <person name="Vuong D."/>
            <person name="Rutledge P.J."/>
            <person name="Turner P."/>
            <person name="Pitt J.I."/>
            <person name="Lacey E."/>
            <person name="Chooi Y.H."/>
            <person name="Piggott A.M."/>
        </authorList>
    </citation>
    <scope>NUCLEOTIDE SEQUENCE</scope>
    <source>
        <strain evidence="12">MST-FP2251</strain>
    </source>
</reference>
<dbReference type="Pfam" id="PF04479">
    <property type="entry name" value="RTA1"/>
    <property type="match status" value="1"/>
</dbReference>
<feature type="transmembrane region" description="Helical" evidence="10">
    <location>
        <begin position="132"/>
        <end position="153"/>
    </location>
</feature>
<proteinExistence type="predicted"/>
<sequence length="557" mass="61403">MANVNTTDCTSISPQCPVSATTYGYTPNLPANALLATIFGICGIYHILIGLKARSWTFMIALAIGSLMEMVGYIARIGMHNNVWDSGAFQQQIVCLIVAPSFVAAGIYWSLKHIVLHVGPEHSRLRPNLYPWVFIGCDIGSIILQAAGGGVAGSAGDENPDLLNVGNNIMIAGIAFQVGTMACKKRRVKCDESGNPCGNCTFRKVECTYANDTMTGGSFDSSQPIPDSSRASRNTEERHQSLPALNLSTRHLVELIHKFSTSTYESFSLDPASNDIWQVRVPELSLEYPFLLDGLLSVTALHTALTKEPHEALFYISIAMEYQSRSLEPFQDAIRNISLENCDAVFAHSIFTIVNGIVVPQLTPVTCASTRTEHSKTIDALLVVFELVQGTAEIRKSFGKGVNKTFPAPQDFWAGSSETLDEDTSEALRRLNDINHKENSAIPEKFQIIEAAISWLRKCFQRYHSRRDPVSVLSWLAMVDRHFVEFLRQHEVLPILILAHWGVLLARLDGKVWWALDSGSALVSDAFGLLKGGNDIHELESPVAWPVCKEILLRPSC</sequence>
<evidence type="ECO:0000256" key="5">
    <source>
        <dbReference type="ARBA" id="ARBA00023125"/>
    </source>
</evidence>
<dbReference type="PANTHER" id="PTHR47784">
    <property type="entry name" value="STEROL UPTAKE CONTROL PROTEIN 2"/>
    <property type="match status" value="1"/>
</dbReference>
<dbReference type="SUPFAM" id="SSF57701">
    <property type="entry name" value="Zn2/Cys6 DNA-binding domain"/>
    <property type="match status" value="1"/>
</dbReference>
<feature type="transmembrane region" description="Helical" evidence="10">
    <location>
        <begin position="89"/>
        <end position="111"/>
    </location>
</feature>
<dbReference type="PROSITE" id="PS50048">
    <property type="entry name" value="ZN2_CY6_FUNGAL_2"/>
    <property type="match status" value="1"/>
</dbReference>
<dbReference type="GO" id="GO:0016020">
    <property type="term" value="C:membrane"/>
    <property type="evidence" value="ECO:0007669"/>
    <property type="project" value="UniProtKB-SubCell"/>
</dbReference>
<dbReference type="EMBL" id="VCAU01000019">
    <property type="protein sequence ID" value="KAF9891388.1"/>
    <property type="molecule type" value="Genomic_DNA"/>
</dbReference>
<dbReference type="Proteomes" id="UP001194746">
    <property type="component" value="Unassembled WGS sequence"/>
</dbReference>
<evidence type="ECO:0000256" key="10">
    <source>
        <dbReference type="SAM" id="Phobius"/>
    </source>
</evidence>
<organism evidence="12 13">
    <name type="scientific">Aspergillus nanangensis</name>
    <dbReference type="NCBI Taxonomy" id="2582783"/>
    <lineage>
        <taxon>Eukaryota</taxon>
        <taxon>Fungi</taxon>
        <taxon>Dikarya</taxon>
        <taxon>Ascomycota</taxon>
        <taxon>Pezizomycotina</taxon>
        <taxon>Eurotiomycetes</taxon>
        <taxon>Eurotiomycetidae</taxon>
        <taxon>Eurotiales</taxon>
        <taxon>Aspergillaceae</taxon>
        <taxon>Aspergillus</taxon>
        <taxon>Aspergillus subgen. Circumdati</taxon>
    </lineage>
</organism>
<evidence type="ECO:0000313" key="13">
    <source>
        <dbReference type="Proteomes" id="UP001194746"/>
    </source>
</evidence>
<dbReference type="Gene3D" id="4.10.240.10">
    <property type="entry name" value="Zn(2)-C6 fungal-type DNA-binding domain"/>
    <property type="match status" value="1"/>
</dbReference>
<keyword evidence="5" id="KW-0238">DNA-binding</keyword>
<evidence type="ECO:0000256" key="2">
    <source>
        <dbReference type="ARBA" id="ARBA00022692"/>
    </source>
</evidence>
<keyword evidence="8" id="KW-0539">Nucleus</keyword>
<dbReference type="CDD" id="cd00067">
    <property type="entry name" value="GAL4"/>
    <property type="match status" value="1"/>
</dbReference>
<dbReference type="GO" id="GO:0001228">
    <property type="term" value="F:DNA-binding transcription activator activity, RNA polymerase II-specific"/>
    <property type="evidence" value="ECO:0007669"/>
    <property type="project" value="TreeGrafter"/>
</dbReference>
<keyword evidence="3 10" id="KW-1133">Transmembrane helix</keyword>
<evidence type="ECO:0000256" key="4">
    <source>
        <dbReference type="ARBA" id="ARBA00023015"/>
    </source>
</evidence>
<accession>A0AAD4GXB6</accession>
<feature type="compositionally biased region" description="Polar residues" evidence="9">
    <location>
        <begin position="218"/>
        <end position="232"/>
    </location>
</feature>
<evidence type="ECO:0000256" key="3">
    <source>
        <dbReference type="ARBA" id="ARBA00022989"/>
    </source>
</evidence>
<dbReference type="GO" id="GO:0008270">
    <property type="term" value="F:zinc ion binding"/>
    <property type="evidence" value="ECO:0007669"/>
    <property type="project" value="InterPro"/>
</dbReference>
<keyword evidence="7" id="KW-0804">Transcription</keyword>
<dbReference type="InterPro" id="IPR053157">
    <property type="entry name" value="Sterol_Uptake_Regulator"/>
</dbReference>
<dbReference type="InterPro" id="IPR036864">
    <property type="entry name" value="Zn2-C6_fun-type_DNA-bd_sf"/>
</dbReference>
<keyword evidence="2 10" id="KW-0812">Transmembrane</keyword>
<evidence type="ECO:0000259" key="11">
    <source>
        <dbReference type="PROSITE" id="PS50048"/>
    </source>
</evidence>
<evidence type="ECO:0000313" key="12">
    <source>
        <dbReference type="EMBL" id="KAF9891388.1"/>
    </source>
</evidence>
<keyword evidence="6 10" id="KW-0472">Membrane</keyword>
<comment type="subcellular location">
    <subcellularLocation>
        <location evidence="1">Membrane</location>
        <topology evidence="1">Multi-pass membrane protein</topology>
    </subcellularLocation>
</comment>
<dbReference type="AlphaFoldDB" id="A0AAD4GXB6"/>
<feature type="transmembrane region" description="Helical" evidence="10">
    <location>
        <begin position="56"/>
        <end position="77"/>
    </location>
</feature>
<evidence type="ECO:0000256" key="1">
    <source>
        <dbReference type="ARBA" id="ARBA00004141"/>
    </source>
</evidence>
<reference evidence="12" key="2">
    <citation type="submission" date="2020-02" db="EMBL/GenBank/DDBJ databases">
        <authorList>
            <person name="Gilchrist C.L.M."/>
            <person name="Chooi Y.-H."/>
        </authorList>
    </citation>
    <scope>NUCLEOTIDE SEQUENCE</scope>
    <source>
        <strain evidence="12">MST-FP2251</strain>
    </source>
</reference>
<dbReference type="InterPro" id="IPR001138">
    <property type="entry name" value="Zn2Cys6_DnaBD"/>
</dbReference>
<evidence type="ECO:0000256" key="8">
    <source>
        <dbReference type="ARBA" id="ARBA00023242"/>
    </source>
</evidence>
<dbReference type="GO" id="GO:0003677">
    <property type="term" value="F:DNA binding"/>
    <property type="evidence" value="ECO:0007669"/>
    <property type="project" value="UniProtKB-KW"/>
</dbReference>
<dbReference type="PANTHER" id="PTHR47784:SF10">
    <property type="entry name" value="TRANSCRIPTION FACTOR, PUTATIVE (AFU_ORTHOLOGUE AFUA_6G14150)-RELATED"/>
    <property type="match status" value="1"/>
</dbReference>
<evidence type="ECO:0000256" key="9">
    <source>
        <dbReference type="SAM" id="MobiDB-lite"/>
    </source>
</evidence>